<dbReference type="EMBL" id="JABFCT010000006">
    <property type="protein sequence ID" value="KAF5875147.1"/>
    <property type="molecule type" value="Genomic_DNA"/>
</dbReference>
<sequence length="123" mass="13699">MSFTAAILQHFIDNIDNIIGMLTLALGDFLSLDEIDGLDGVFEVVFMTPEVDGISRLIIPISKNWLVSIAWYGNIGPKAMEGYPRTQASSVWALEAYPESEITKEHLAVQETIARLNVKYKPN</sequence>
<evidence type="ECO:0000313" key="2">
    <source>
        <dbReference type="Proteomes" id="UP000531561"/>
    </source>
</evidence>
<accession>A0A8H6EK25</accession>
<proteinExistence type="predicted"/>
<dbReference type="GeneID" id="59257698"/>
<dbReference type="OrthoDB" id="3437257at2759"/>
<evidence type="ECO:0000313" key="1">
    <source>
        <dbReference type="EMBL" id="KAF5875147.1"/>
    </source>
</evidence>
<dbReference type="AlphaFoldDB" id="A0A8H6EK25"/>
<comment type="caution">
    <text evidence="1">The sequence shown here is derived from an EMBL/GenBank/DDBJ whole genome shotgun (WGS) entry which is preliminary data.</text>
</comment>
<organism evidence="1 2">
    <name type="scientific">Botrytis fragariae</name>
    <dbReference type="NCBI Taxonomy" id="1964551"/>
    <lineage>
        <taxon>Eukaryota</taxon>
        <taxon>Fungi</taxon>
        <taxon>Dikarya</taxon>
        <taxon>Ascomycota</taxon>
        <taxon>Pezizomycotina</taxon>
        <taxon>Leotiomycetes</taxon>
        <taxon>Helotiales</taxon>
        <taxon>Sclerotiniaceae</taxon>
        <taxon>Botrytis</taxon>
    </lineage>
</organism>
<reference evidence="1 2" key="1">
    <citation type="journal article" date="2020" name="Phytopathology">
        <title>A high-quality genome resource of Botrytis fragariae, a new and rapidly spreading fungal pathogen causing strawberry gray mold in the U.S.A.</title>
        <authorList>
            <person name="Wu Y."/>
            <person name="Saski C.A."/>
            <person name="Schnabel G."/>
            <person name="Xiao S."/>
            <person name="Hu M."/>
        </authorList>
    </citation>
    <scope>NUCLEOTIDE SEQUENCE [LARGE SCALE GENOMIC DNA]</scope>
    <source>
        <strain evidence="1 2">BVB16</strain>
    </source>
</reference>
<name>A0A8H6EK25_9HELO</name>
<dbReference type="RefSeq" id="XP_037194093.1">
    <property type="nucleotide sequence ID" value="XM_037334006.1"/>
</dbReference>
<gene>
    <name evidence="1" type="ORF">Bfra_003600</name>
</gene>
<dbReference type="Proteomes" id="UP000531561">
    <property type="component" value="Unassembled WGS sequence"/>
</dbReference>
<protein>
    <submittedName>
        <fullName evidence="1">Uncharacterized protein</fullName>
    </submittedName>
</protein>
<keyword evidence="2" id="KW-1185">Reference proteome</keyword>